<keyword evidence="1" id="KW-0812">Transmembrane</keyword>
<feature type="transmembrane region" description="Helical" evidence="1">
    <location>
        <begin position="46"/>
        <end position="65"/>
    </location>
</feature>
<dbReference type="AlphaFoldDB" id="A0A921E9Y5"/>
<sequence>MIKGSFSEPRNTISHIPTHRTALPVISGGEGGGRHGWRPYVMWLNYWPSMFYCVWYFVVCSHTHLRQSSRRVLQHLATPSATL</sequence>
<dbReference type="EMBL" id="DYXT01000049">
    <property type="protein sequence ID" value="HJE39949.1"/>
    <property type="molecule type" value="Genomic_DNA"/>
</dbReference>
<evidence type="ECO:0000256" key="1">
    <source>
        <dbReference type="SAM" id="Phobius"/>
    </source>
</evidence>
<reference evidence="2" key="1">
    <citation type="journal article" date="2021" name="PeerJ">
        <title>Extensive microbial diversity within the chicken gut microbiome revealed by metagenomics and culture.</title>
        <authorList>
            <person name="Gilroy R."/>
            <person name="Ravi A."/>
            <person name="Getino M."/>
            <person name="Pursley I."/>
            <person name="Horton D.L."/>
            <person name="Alikhan N.F."/>
            <person name="Baker D."/>
            <person name="Gharbi K."/>
            <person name="Hall N."/>
            <person name="Watson M."/>
            <person name="Adriaenssens E.M."/>
            <person name="Foster-Nyarko E."/>
            <person name="Jarju S."/>
            <person name="Secka A."/>
            <person name="Antonio M."/>
            <person name="Oren A."/>
            <person name="Chaudhuri R.R."/>
            <person name="La Ragione R."/>
            <person name="Hildebrand F."/>
            <person name="Pallen M.J."/>
        </authorList>
    </citation>
    <scope>NUCLEOTIDE SEQUENCE</scope>
    <source>
        <strain evidence="2">4100</strain>
    </source>
</reference>
<proteinExistence type="predicted"/>
<keyword evidence="1" id="KW-1133">Transmembrane helix</keyword>
<gene>
    <name evidence="2" type="ORF">K8V47_09360</name>
</gene>
<protein>
    <submittedName>
        <fullName evidence="2">Uncharacterized protein</fullName>
    </submittedName>
</protein>
<comment type="caution">
    <text evidence="2">The sequence shown here is derived from an EMBL/GenBank/DDBJ whole genome shotgun (WGS) entry which is preliminary data.</text>
</comment>
<dbReference type="Proteomes" id="UP000711407">
    <property type="component" value="Unassembled WGS sequence"/>
</dbReference>
<evidence type="ECO:0000313" key="2">
    <source>
        <dbReference type="EMBL" id="HJE39949.1"/>
    </source>
</evidence>
<keyword evidence="1" id="KW-0472">Membrane</keyword>
<accession>A0A921E9Y5</accession>
<reference evidence="2" key="2">
    <citation type="submission" date="2021-09" db="EMBL/GenBank/DDBJ databases">
        <authorList>
            <person name="Gilroy R."/>
        </authorList>
    </citation>
    <scope>NUCLEOTIDE SEQUENCE</scope>
    <source>
        <strain evidence="2">4100</strain>
    </source>
</reference>
<name>A0A921E9Y5_9BACT</name>
<organism evidence="2 3">
    <name type="scientific">Candidatus Amulumruptor caecigallinarius</name>
    <dbReference type="NCBI Taxonomy" id="2109911"/>
    <lineage>
        <taxon>Bacteria</taxon>
        <taxon>Pseudomonadati</taxon>
        <taxon>Bacteroidota</taxon>
        <taxon>Bacteroidia</taxon>
        <taxon>Bacteroidales</taxon>
        <taxon>Muribaculaceae</taxon>
        <taxon>Candidatus Amulumruptor</taxon>
    </lineage>
</organism>
<evidence type="ECO:0000313" key="3">
    <source>
        <dbReference type="Proteomes" id="UP000711407"/>
    </source>
</evidence>